<feature type="domain" description="Major facilitator superfamily (MFS) profile" evidence="6">
    <location>
        <begin position="1"/>
        <end position="376"/>
    </location>
</feature>
<dbReference type="PANTHER" id="PTHR23523:SF2">
    <property type="entry name" value="2-NITROIMIDAZOLE TRANSPORTER"/>
    <property type="match status" value="1"/>
</dbReference>
<organism evidence="7 8">
    <name type="scientific">Nocardia speluncae</name>
    <dbReference type="NCBI Taxonomy" id="419477"/>
    <lineage>
        <taxon>Bacteria</taxon>
        <taxon>Bacillati</taxon>
        <taxon>Actinomycetota</taxon>
        <taxon>Actinomycetes</taxon>
        <taxon>Mycobacteriales</taxon>
        <taxon>Nocardiaceae</taxon>
        <taxon>Nocardia</taxon>
    </lineage>
</organism>
<proteinExistence type="predicted"/>
<feature type="transmembrane region" description="Helical" evidence="5">
    <location>
        <begin position="288"/>
        <end position="308"/>
    </location>
</feature>
<feature type="transmembrane region" description="Helical" evidence="5">
    <location>
        <begin position="150"/>
        <end position="169"/>
    </location>
</feature>
<dbReference type="GO" id="GO:0005886">
    <property type="term" value="C:plasma membrane"/>
    <property type="evidence" value="ECO:0007669"/>
    <property type="project" value="UniProtKB-SubCell"/>
</dbReference>
<comment type="subcellular location">
    <subcellularLocation>
        <location evidence="1">Cell membrane</location>
        <topology evidence="1">Multi-pass membrane protein</topology>
    </subcellularLocation>
</comment>
<feature type="transmembrane region" description="Helical" evidence="5">
    <location>
        <begin position="262"/>
        <end position="282"/>
    </location>
</feature>
<feature type="transmembrane region" description="Helical" evidence="5">
    <location>
        <begin position="60"/>
        <end position="79"/>
    </location>
</feature>
<feature type="transmembrane region" description="Helical" evidence="5">
    <location>
        <begin position="27"/>
        <end position="48"/>
    </location>
</feature>
<feature type="transmembrane region" description="Helical" evidence="5">
    <location>
        <begin position="115"/>
        <end position="138"/>
    </location>
</feature>
<dbReference type="Proteomes" id="UP000565715">
    <property type="component" value="Unassembled WGS sequence"/>
</dbReference>
<feature type="transmembrane region" description="Helical" evidence="5">
    <location>
        <begin position="197"/>
        <end position="219"/>
    </location>
</feature>
<evidence type="ECO:0000313" key="8">
    <source>
        <dbReference type="Proteomes" id="UP000565715"/>
    </source>
</evidence>
<protein>
    <submittedName>
        <fullName evidence="7">MFS transporter</fullName>
    </submittedName>
</protein>
<dbReference type="InterPro" id="IPR011701">
    <property type="entry name" value="MFS"/>
</dbReference>
<dbReference type="SUPFAM" id="SSF103473">
    <property type="entry name" value="MFS general substrate transporter"/>
    <property type="match status" value="1"/>
</dbReference>
<evidence type="ECO:0000256" key="4">
    <source>
        <dbReference type="ARBA" id="ARBA00023136"/>
    </source>
</evidence>
<dbReference type="Gene3D" id="1.20.1250.20">
    <property type="entry name" value="MFS general substrate transporter like domains"/>
    <property type="match status" value="1"/>
</dbReference>
<evidence type="ECO:0000313" key="7">
    <source>
        <dbReference type="EMBL" id="NKY33980.1"/>
    </source>
</evidence>
<feature type="transmembrane region" description="Helical" evidence="5">
    <location>
        <begin position="320"/>
        <end position="344"/>
    </location>
</feature>
<evidence type="ECO:0000256" key="3">
    <source>
        <dbReference type="ARBA" id="ARBA00022989"/>
    </source>
</evidence>
<dbReference type="InterPro" id="IPR052524">
    <property type="entry name" value="MFS_Cyanate_Porter"/>
</dbReference>
<dbReference type="InterPro" id="IPR020846">
    <property type="entry name" value="MFS_dom"/>
</dbReference>
<feature type="transmembrane region" description="Helical" evidence="5">
    <location>
        <begin position="85"/>
        <end position="103"/>
    </location>
</feature>
<comment type="caution">
    <text evidence="7">The sequence shown here is derived from an EMBL/GenBank/DDBJ whole genome shotgun (WGS) entry which is preliminary data.</text>
</comment>
<keyword evidence="2 5" id="KW-0812">Transmembrane</keyword>
<evidence type="ECO:0000256" key="2">
    <source>
        <dbReference type="ARBA" id="ARBA00022692"/>
    </source>
</evidence>
<reference evidence="7 8" key="1">
    <citation type="submission" date="2020-04" db="EMBL/GenBank/DDBJ databases">
        <title>MicrobeNet Type strains.</title>
        <authorList>
            <person name="Nicholson A.C."/>
        </authorList>
    </citation>
    <scope>NUCLEOTIDE SEQUENCE [LARGE SCALE GENOMIC DNA]</scope>
    <source>
        <strain evidence="7 8">DSM 45078</strain>
    </source>
</reference>
<dbReference type="Pfam" id="PF07690">
    <property type="entry name" value="MFS_1"/>
    <property type="match status" value="1"/>
</dbReference>
<gene>
    <name evidence="7" type="ORF">HGA13_12965</name>
</gene>
<dbReference type="PANTHER" id="PTHR23523">
    <property type="match status" value="1"/>
</dbReference>
<sequence>MSALTLRVAVTAFTPLAEEIGEHIGYSTAVVGVFGMIPTLMFSVTGLLTPLLARRIGLEWTVLAAMAAAGIGMIARVLVSETVGLLLFSALALGGMGVGNIVVPPLVKRYFPDRLATVSALYIAMVQIGTVIPALVAVPLAEAHGWRVSLGVWALLGLAAAVPWIGVLWNRRGRAVADRTGLPGAPGPALKVWRSPLAWGMSAMFGMTSLTTYSVFTWLPTILSDAGADAAFGGSMVALFALMGLIAALTAPTVAARMTNPFPVAVGCALCFLVAFAGLLIAPMSAPVLWVVILGLGPSTFPMALTLINLRTRTPAGSAALSGFTQGVGYALACIGPLVFGMLHTVTGGWAAPFALLGVSVVVLLIGAWQACKPRLLEDGPVGG</sequence>
<evidence type="ECO:0000256" key="1">
    <source>
        <dbReference type="ARBA" id="ARBA00004651"/>
    </source>
</evidence>
<keyword evidence="8" id="KW-1185">Reference proteome</keyword>
<feature type="transmembrane region" description="Helical" evidence="5">
    <location>
        <begin position="231"/>
        <end position="250"/>
    </location>
</feature>
<evidence type="ECO:0000256" key="5">
    <source>
        <dbReference type="SAM" id="Phobius"/>
    </source>
</evidence>
<keyword evidence="3 5" id="KW-1133">Transmembrane helix</keyword>
<evidence type="ECO:0000259" key="6">
    <source>
        <dbReference type="PROSITE" id="PS50850"/>
    </source>
</evidence>
<dbReference type="AlphaFoldDB" id="A0A846XGZ5"/>
<name>A0A846XGZ5_9NOCA</name>
<dbReference type="PROSITE" id="PS50850">
    <property type="entry name" value="MFS"/>
    <property type="match status" value="1"/>
</dbReference>
<dbReference type="GO" id="GO:0022857">
    <property type="term" value="F:transmembrane transporter activity"/>
    <property type="evidence" value="ECO:0007669"/>
    <property type="project" value="InterPro"/>
</dbReference>
<dbReference type="InterPro" id="IPR036259">
    <property type="entry name" value="MFS_trans_sf"/>
</dbReference>
<accession>A0A846XGZ5</accession>
<dbReference type="EMBL" id="JAAXOO010000003">
    <property type="protein sequence ID" value="NKY33980.1"/>
    <property type="molecule type" value="Genomic_DNA"/>
</dbReference>
<feature type="transmembrane region" description="Helical" evidence="5">
    <location>
        <begin position="350"/>
        <end position="369"/>
    </location>
</feature>
<keyword evidence="4 5" id="KW-0472">Membrane</keyword>